<evidence type="ECO:0000313" key="4">
    <source>
        <dbReference type="EMBL" id="TCP25641.1"/>
    </source>
</evidence>
<keyword evidence="2" id="KW-0472">Membrane</keyword>
<evidence type="ECO:0000256" key="2">
    <source>
        <dbReference type="SAM" id="Phobius"/>
    </source>
</evidence>
<dbReference type="Proteomes" id="UP000295416">
    <property type="component" value="Unassembled WGS sequence"/>
</dbReference>
<dbReference type="Pfam" id="PF00589">
    <property type="entry name" value="Phage_integrase"/>
    <property type="match status" value="1"/>
</dbReference>
<keyword evidence="5" id="KW-1185">Reference proteome</keyword>
<feature type="transmembrane region" description="Helical" evidence="2">
    <location>
        <begin position="6"/>
        <end position="28"/>
    </location>
</feature>
<dbReference type="GO" id="GO:0015074">
    <property type="term" value="P:DNA integration"/>
    <property type="evidence" value="ECO:0007669"/>
    <property type="project" value="InterPro"/>
</dbReference>
<dbReference type="GO" id="GO:0003677">
    <property type="term" value="F:DNA binding"/>
    <property type="evidence" value="ECO:0007669"/>
    <property type="project" value="InterPro"/>
</dbReference>
<organism evidence="4 5">
    <name type="scientific">Scopulibacillus darangshiensis</name>
    <dbReference type="NCBI Taxonomy" id="442528"/>
    <lineage>
        <taxon>Bacteria</taxon>
        <taxon>Bacillati</taxon>
        <taxon>Bacillota</taxon>
        <taxon>Bacilli</taxon>
        <taxon>Bacillales</taxon>
        <taxon>Sporolactobacillaceae</taxon>
        <taxon>Scopulibacillus</taxon>
    </lineage>
</organism>
<dbReference type="RefSeq" id="WP_243647082.1">
    <property type="nucleotide sequence ID" value="NZ_SLXK01000021.1"/>
</dbReference>
<evidence type="ECO:0000259" key="3">
    <source>
        <dbReference type="PROSITE" id="PS51898"/>
    </source>
</evidence>
<comment type="caution">
    <text evidence="4">The sequence shown here is derived from an EMBL/GenBank/DDBJ whole genome shotgun (WGS) entry which is preliminary data.</text>
</comment>
<dbReference type="InterPro" id="IPR011010">
    <property type="entry name" value="DNA_brk_join_enz"/>
</dbReference>
<keyword evidence="1" id="KW-0233">DNA recombination</keyword>
<dbReference type="InterPro" id="IPR002104">
    <property type="entry name" value="Integrase_catalytic"/>
</dbReference>
<protein>
    <submittedName>
        <fullName evidence="4">Phage integrase family protein</fullName>
    </submittedName>
</protein>
<keyword evidence="2" id="KW-0812">Transmembrane</keyword>
<gene>
    <name evidence="4" type="ORF">EV207_12171</name>
</gene>
<dbReference type="EMBL" id="SLXK01000021">
    <property type="protein sequence ID" value="TCP25641.1"/>
    <property type="molecule type" value="Genomic_DNA"/>
</dbReference>
<dbReference type="GO" id="GO:0006310">
    <property type="term" value="P:DNA recombination"/>
    <property type="evidence" value="ECO:0007669"/>
    <property type="project" value="UniProtKB-KW"/>
</dbReference>
<dbReference type="SUPFAM" id="SSF56349">
    <property type="entry name" value="DNA breaking-rejoining enzymes"/>
    <property type="match status" value="1"/>
</dbReference>
<evidence type="ECO:0000313" key="5">
    <source>
        <dbReference type="Proteomes" id="UP000295416"/>
    </source>
</evidence>
<dbReference type="InterPro" id="IPR013762">
    <property type="entry name" value="Integrase-like_cat_sf"/>
</dbReference>
<keyword evidence="2" id="KW-1133">Transmembrane helix</keyword>
<reference evidence="4 5" key="1">
    <citation type="submission" date="2019-03" db="EMBL/GenBank/DDBJ databases">
        <title>Genomic Encyclopedia of Type Strains, Phase IV (KMG-IV): sequencing the most valuable type-strain genomes for metagenomic binning, comparative biology and taxonomic classification.</title>
        <authorList>
            <person name="Goeker M."/>
        </authorList>
    </citation>
    <scope>NUCLEOTIDE SEQUENCE [LARGE SCALE GENOMIC DNA]</scope>
    <source>
        <strain evidence="4 5">DSM 19377</strain>
    </source>
</reference>
<feature type="domain" description="Tyr recombinase" evidence="3">
    <location>
        <begin position="1"/>
        <end position="82"/>
    </location>
</feature>
<accession>A0A4R2NVL4</accession>
<dbReference type="Gene3D" id="1.10.443.10">
    <property type="entry name" value="Intergrase catalytic core"/>
    <property type="match status" value="1"/>
</dbReference>
<dbReference type="PROSITE" id="PS51898">
    <property type="entry name" value="TYR_RECOMBINASE"/>
    <property type="match status" value="1"/>
</dbReference>
<proteinExistence type="predicted"/>
<sequence length="110" mass="12531">FGGWQAFLFFCLCSVMYFYAALLCTFILPYTPPHSMRHTTASHMLEAGVPLVVIKNFLGHASLQSTQIYAEISQDTVNKHLKEWNEKWFPGNISEGKTSKTSNRIPDFLN</sequence>
<feature type="non-terminal residue" evidence="4">
    <location>
        <position position="1"/>
    </location>
</feature>
<dbReference type="AlphaFoldDB" id="A0A4R2NVL4"/>
<evidence type="ECO:0000256" key="1">
    <source>
        <dbReference type="ARBA" id="ARBA00023172"/>
    </source>
</evidence>
<name>A0A4R2NVL4_9BACL</name>